<organism evidence="12 13">
    <name type="scientific">Tilletiaria anomala (strain ATCC 24038 / CBS 436.72 / UBC 951)</name>
    <dbReference type="NCBI Taxonomy" id="1037660"/>
    <lineage>
        <taxon>Eukaryota</taxon>
        <taxon>Fungi</taxon>
        <taxon>Dikarya</taxon>
        <taxon>Basidiomycota</taxon>
        <taxon>Ustilaginomycotina</taxon>
        <taxon>Exobasidiomycetes</taxon>
        <taxon>Georgefischeriales</taxon>
        <taxon>Tilletiariaceae</taxon>
        <taxon>Tilletiaria</taxon>
    </lineage>
</organism>
<dbReference type="Gene3D" id="3.90.1150.10">
    <property type="entry name" value="Aspartate Aminotransferase, domain 1"/>
    <property type="match status" value="1"/>
</dbReference>
<dbReference type="InterPro" id="IPR015424">
    <property type="entry name" value="PyrdxlP-dep_Trfase"/>
</dbReference>
<dbReference type="InterPro" id="IPR015422">
    <property type="entry name" value="PyrdxlP-dep_Trfase_small"/>
</dbReference>
<evidence type="ECO:0000313" key="12">
    <source>
        <dbReference type="EMBL" id="KDN51313.1"/>
    </source>
</evidence>
<dbReference type="EC" id="2.6.1.9" evidence="4"/>
<evidence type="ECO:0000256" key="9">
    <source>
        <dbReference type="RuleBase" id="RU003693"/>
    </source>
</evidence>
<feature type="domain" description="Aminotransferase class I/classII large" evidence="11">
    <location>
        <begin position="103"/>
        <end position="448"/>
    </location>
</feature>
<keyword evidence="6" id="KW-0808">Transferase</keyword>
<evidence type="ECO:0000256" key="5">
    <source>
        <dbReference type="ARBA" id="ARBA00022576"/>
    </source>
</evidence>
<dbReference type="GO" id="GO:0004400">
    <property type="term" value="F:histidinol-phosphate transaminase activity"/>
    <property type="evidence" value="ECO:0007669"/>
    <property type="project" value="UniProtKB-EC"/>
</dbReference>
<dbReference type="InterPro" id="IPR001917">
    <property type="entry name" value="Aminotrans_II_pyridoxalP_BS"/>
</dbReference>
<evidence type="ECO:0000256" key="3">
    <source>
        <dbReference type="ARBA" id="ARBA00008392"/>
    </source>
</evidence>
<keyword evidence="7 9" id="KW-0663">Pyridoxal phosphate</keyword>
<dbReference type="Proteomes" id="UP000027361">
    <property type="component" value="Unassembled WGS sequence"/>
</dbReference>
<evidence type="ECO:0000256" key="4">
    <source>
        <dbReference type="ARBA" id="ARBA00012748"/>
    </source>
</evidence>
<dbReference type="OrthoDB" id="2015537at2759"/>
<dbReference type="SUPFAM" id="SSF53383">
    <property type="entry name" value="PLP-dependent transferases"/>
    <property type="match status" value="1"/>
</dbReference>
<dbReference type="OMA" id="NFVQFGR"/>
<dbReference type="PANTHER" id="PTHR42885:SF2">
    <property type="entry name" value="HISTIDINOL-PHOSPHATE AMINOTRANSFERASE"/>
    <property type="match status" value="1"/>
</dbReference>
<dbReference type="GO" id="GO:0030170">
    <property type="term" value="F:pyridoxal phosphate binding"/>
    <property type="evidence" value="ECO:0007669"/>
    <property type="project" value="InterPro"/>
</dbReference>
<dbReference type="AlphaFoldDB" id="A0A066WFM1"/>
<evidence type="ECO:0000259" key="11">
    <source>
        <dbReference type="Pfam" id="PF00155"/>
    </source>
</evidence>
<comment type="catalytic activity">
    <reaction evidence="8">
        <text>L-histidinol phosphate + 2-oxoglutarate = 3-(imidazol-4-yl)-2-oxopropyl phosphate + L-glutamate</text>
        <dbReference type="Rhea" id="RHEA:23744"/>
        <dbReference type="ChEBI" id="CHEBI:16810"/>
        <dbReference type="ChEBI" id="CHEBI:29985"/>
        <dbReference type="ChEBI" id="CHEBI:57766"/>
        <dbReference type="ChEBI" id="CHEBI:57980"/>
        <dbReference type="EC" id="2.6.1.9"/>
    </reaction>
</comment>
<sequence length="456" mass="48936">MSALQVPGISSKGGAKPSTRLKPPHFKLSSIIRPNILSLQPYRCARDDYQEGILLDANENSLGHCLPEGASVPHQALASLSSSAQAQAGTQNGMATPINGAGAADTLALHRYPDPSLYNIKPRLASLRGVPDDSYVFLGVGSDEVLDLIQRVVGRPGKDKIAICPPTYGMYCVCAAVNDLEVVKIPLRVDVPAGEEKQRFSLDTDKVLENLRADPSIKILFLCSPGNPTGTLLSISSIQRILDFPDWSGLVVVDEAYIDFAEEEARFGARSPTSEVPVSAVELVHSYANVIVTQTLSKAFGLAAIRLGIAYAQPPLIQILNNTKAPYNISVPTAHLASLALSDPGLDKMHANIRTLLANRDRLARDLQAIPSIGPILGNNEANFLLAVVLDRPRSEPGARPDSARAGKVYKAMAEQNGLVVRDRSKELGCDGALRITVGTEEENKTCVELMRELLA</sequence>
<dbReference type="CDD" id="cd00609">
    <property type="entry name" value="AAT_like"/>
    <property type="match status" value="1"/>
</dbReference>
<reference evidence="12 13" key="1">
    <citation type="submission" date="2014-05" db="EMBL/GenBank/DDBJ databases">
        <title>Draft genome sequence of a rare smut relative, Tilletiaria anomala UBC 951.</title>
        <authorList>
            <consortium name="DOE Joint Genome Institute"/>
            <person name="Toome M."/>
            <person name="Kuo A."/>
            <person name="Henrissat B."/>
            <person name="Lipzen A."/>
            <person name="Tritt A."/>
            <person name="Yoshinaga Y."/>
            <person name="Zane M."/>
            <person name="Barry K."/>
            <person name="Grigoriev I.V."/>
            <person name="Spatafora J.W."/>
            <person name="Aimea M.C."/>
        </authorList>
    </citation>
    <scope>NUCLEOTIDE SEQUENCE [LARGE SCALE GENOMIC DNA]</scope>
    <source>
        <strain evidence="12 13">UBC 951</strain>
    </source>
</reference>
<comment type="caution">
    <text evidence="12">The sequence shown here is derived from an EMBL/GenBank/DDBJ whole genome shotgun (WGS) entry which is preliminary data.</text>
</comment>
<comment type="cofactor">
    <cofactor evidence="1 9">
        <name>pyridoxal 5'-phosphate</name>
        <dbReference type="ChEBI" id="CHEBI:597326"/>
    </cofactor>
</comment>
<dbReference type="InterPro" id="IPR004839">
    <property type="entry name" value="Aminotransferase_I/II_large"/>
</dbReference>
<evidence type="ECO:0000256" key="7">
    <source>
        <dbReference type="ARBA" id="ARBA00022898"/>
    </source>
</evidence>
<dbReference type="STRING" id="1037660.A0A066WFM1"/>
<comment type="similarity">
    <text evidence="3 9">Belongs to the class-II pyridoxal-phosphate-dependent aminotransferase family.</text>
</comment>
<name>A0A066WFM1_TILAU</name>
<dbReference type="HOGENOM" id="CLU_017584_3_1_1"/>
<evidence type="ECO:0000313" key="13">
    <source>
        <dbReference type="Proteomes" id="UP000027361"/>
    </source>
</evidence>
<dbReference type="Pfam" id="PF00155">
    <property type="entry name" value="Aminotran_1_2"/>
    <property type="match status" value="1"/>
</dbReference>
<keyword evidence="13" id="KW-1185">Reference proteome</keyword>
<dbReference type="PROSITE" id="PS00599">
    <property type="entry name" value="AA_TRANSFER_CLASS_2"/>
    <property type="match status" value="1"/>
</dbReference>
<dbReference type="InterPro" id="IPR015421">
    <property type="entry name" value="PyrdxlP-dep_Trfase_major"/>
</dbReference>
<dbReference type="GeneID" id="25264008"/>
<evidence type="ECO:0000256" key="2">
    <source>
        <dbReference type="ARBA" id="ARBA00005011"/>
    </source>
</evidence>
<gene>
    <name evidence="12" type="ORF">K437DRAFT_254900</name>
</gene>
<keyword evidence="5" id="KW-0032">Aminotransferase</keyword>
<proteinExistence type="inferred from homology"/>
<feature type="region of interest" description="Disordered" evidence="10">
    <location>
        <begin position="1"/>
        <end position="24"/>
    </location>
</feature>
<evidence type="ECO:0000256" key="6">
    <source>
        <dbReference type="ARBA" id="ARBA00022679"/>
    </source>
</evidence>
<dbReference type="Gene3D" id="3.40.640.10">
    <property type="entry name" value="Type I PLP-dependent aspartate aminotransferase-like (Major domain)"/>
    <property type="match status" value="1"/>
</dbReference>
<dbReference type="InParanoid" id="A0A066WFM1"/>
<comment type="pathway">
    <text evidence="2">Amino-acid biosynthesis; L-histidine biosynthesis; L-histidine from 5-phospho-alpha-D-ribose 1-diphosphate: step 7/9.</text>
</comment>
<dbReference type="EMBL" id="JMSN01000017">
    <property type="protein sequence ID" value="KDN51313.1"/>
    <property type="molecule type" value="Genomic_DNA"/>
</dbReference>
<accession>A0A066WFM1</accession>
<evidence type="ECO:0000256" key="8">
    <source>
        <dbReference type="ARBA" id="ARBA00047481"/>
    </source>
</evidence>
<dbReference type="RefSeq" id="XP_013244649.1">
    <property type="nucleotide sequence ID" value="XM_013389195.1"/>
</dbReference>
<dbReference type="PANTHER" id="PTHR42885">
    <property type="entry name" value="HISTIDINOL-PHOSPHATE AMINOTRANSFERASE-RELATED"/>
    <property type="match status" value="1"/>
</dbReference>
<dbReference type="FunCoup" id="A0A066WFM1">
    <property type="interactions" value="99"/>
</dbReference>
<evidence type="ECO:0000256" key="10">
    <source>
        <dbReference type="SAM" id="MobiDB-lite"/>
    </source>
</evidence>
<evidence type="ECO:0000256" key="1">
    <source>
        <dbReference type="ARBA" id="ARBA00001933"/>
    </source>
</evidence>
<protein>
    <recommendedName>
        <fullName evidence="4">histidinol-phosphate transaminase</fullName>
        <ecNumber evidence="4">2.6.1.9</ecNumber>
    </recommendedName>
</protein>